<dbReference type="AlphaFoldDB" id="J9EJY9"/>
<reference evidence="2" key="1">
    <citation type="submission" date="2012-08" db="EMBL/GenBank/DDBJ databases">
        <title>The Genome Sequence of Wuchereria bancrofti.</title>
        <authorList>
            <person name="Nutman T.B."/>
            <person name="Fink D.L."/>
            <person name="Russ C."/>
            <person name="Young S."/>
            <person name="Zeng Q."/>
            <person name="Koehrsen M."/>
            <person name="Alvarado L."/>
            <person name="Berlin A."/>
            <person name="Chapman S.B."/>
            <person name="Chen Z."/>
            <person name="Freedman E."/>
            <person name="Gellesch M."/>
            <person name="Goldberg J."/>
            <person name="Griggs A."/>
            <person name="Gujja S."/>
            <person name="Heilman E.R."/>
            <person name="Heiman D."/>
            <person name="Hepburn T."/>
            <person name="Howarth C."/>
            <person name="Jen D."/>
            <person name="Larson L."/>
            <person name="Lewis B."/>
            <person name="Mehta T."/>
            <person name="Park D."/>
            <person name="Pearson M."/>
            <person name="Roberts A."/>
            <person name="Saif S."/>
            <person name="Shea T."/>
            <person name="Shenoy N."/>
            <person name="Sisk P."/>
            <person name="Stolte C."/>
            <person name="Sykes S."/>
            <person name="Walk T."/>
            <person name="White J."/>
            <person name="Yandava C."/>
            <person name="Haas B."/>
            <person name="Henn M.R."/>
            <person name="Nusbaum C."/>
            <person name="Birren B."/>
        </authorList>
    </citation>
    <scope>NUCLEOTIDE SEQUENCE [LARGE SCALE GENOMIC DNA]</scope>
    <source>
        <strain evidence="2">NA</strain>
    </source>
</reference>
<evidence type="ECO:0000313" key="2">
    <source>
        <dbReference type="Proteomes" id="UP000004810"/>
    </source>
</evidence>
<organism evidence="1 2">
    <name type="scientific">Wuchereria bancrofti</name>
    <dbReference type="NCBI Taxonomy" id="6293"/>
    <lineage>
        <taxon>Eukaryota</taxon>
        <taxon>Metazoa</taxon>
        <taxon>Ecdysozoa</taxon>
        <taxon>Nematoda</taxon>
        <taxon>Chromadorea</taxon>
        <taxon>Rhabditida</taxon>
        <taxon>Spirurina</taxon>
        <taxon>Spiruromorpha</taxon>
        <taxon>Filarioidea</taxon>
        <taxon>Onchocercidae</taxon>
        <taxon>Wuchereria</taxon>
    </lineage>
</organism>
<protein>
    <submittedName>
        <fullName evidence="1">Uncharacterized protein</fullName>
    </submittedName>
</protein>
<sequence length="54" mass="6128">MDPHGKLAGWTVSPIMIQLITIQPTTSSSKLPFRTVQQYLRTALLKLENDRFGK</sequence>
<proteinExistence type="predicted"/>
<dbReference type="EMBL" id="ADBV01007864">
    <property type="protein sequence ID" value="EJW77357.1"/>
    <property type="molecule type" value="Genomic_DNA"/>
</dbReference>
<dbReference type="Proteomes" id="UP000004810">
    <property type="component" value="Unassembled WGS sequence"/>
</dbReference>
<feature type="non-terminal residue" evidence="1">
    <location>
        <position position="54"/>
    </location>
</feature>
<gene>
    <name evidence="1" type="ORF">WUBG_11734</name>
</gene>
<evidence type="ECO:0000313" key="1">
    <source>
        <dbReference type="EMBL" id="EJW77357.1"/>
    </source>
</evidence>
<comment type="caution">
    <text evidence="1">The sequence shown here is derived from an EMBL/GenBank/DDBJ whole genome shotgun (WGS) entry which is preliminary data.</text>
</comment>
<name>J9EJY9_WUCBA</name>
<accession>J9EJY9</accession>